<protein>
    <submittedName>
        <fullName evidence="3">Glycosyltransferase</fullName>
    </submittedName>
</protein>
<feature type="compositionally biased region" description="Basic and acidic residues" evidence="1">
    <location>
        <begin position="49"/>
        <end position="71"/>
    </location>
</feature>
<dbReference type="Proteomes" id="UP000283374">
    <property type="component" value="Unassembled WGS sequence"/>
</dbReference>
<feature type="compositionally biased region" description="Basic and acidic residues" evidence="1">
    <location>
        <begin position="18"/>
        <end position="35"/>
    </location>
</feature>
<proteinExistence type="predicted"/>
<evidence type="ECO:0000256" key="1">
    <source>
        <dbReference type="SAM" id="MobiDB-lite"/>
    </source>
</evidence>
<dbReference type="InterPro" id="IPR029044">
    <property type="entry name" value="Nucleotide-diphossugar_trans"/>
</dbReference>
<feature type="compositionally biased region" description="Basic and acidic residues" evidence="1">
    <location>
        <begin position="1"/>
        <end position="10"/>
    </location>
</feature>
<dbReference type="AlphaFoldDB" id="A0A413RNI0"/>
<evidence type="ECO:0000259" key="2">
    <source>
        <dbReference type="Pfam" id="PF00535"/>
    </source>
</evidence>
<dbReference type="InterPro" id="IPR050834">
    <property type="entry name" value="Glycosyltransf_2"/>
</dbReference>
<feature type="domain" description="Glycosyltransferase 2-like" evidence="2">
    <location>
        <begin position="191"/>
        <end position="319"/>
    </location>
</feature>
<dbReference type="PANTHER" id="PTHR43685:SF2">
    <property type="entry name" value="GLYCOSYLTRANSFERASE 2-LIKE DOMAIN-CONTAINING PROTEIN"/>
    <property type="match status" value="1"/>
</dbReference>
<reference evidence="3 4" key="1">
    <citation type="submission" date="2018-08" db="EMBL/GenBank/DDBJ databases">
        <title>Cellulomonas rhizosphaerae sp. nov., a novel actinomycete isolated from soil.</title>
        <authorList>
            <person name="Tian Y."/>
        </authorList>
    </citation>
    <scope>NUCLEOTIDE SEQUENCE [LARGE SCALE GENOMIC DNA]</scope>
    <source>
        <strain evidence="3 4">NEAU-TCZ24</strain>
    </source>
</reference>
<dbReference type="SUPFAM" id="SSF53448">
    <property type="entry name" value="Nucleotide-diphospho-sugar transferases"/>
    <property type="match status" value="1"/>
</dbReference>
<accession>A0A413RNI0</accession>
<evidence type="ECO:0000313" key="4">
    <source>
        <dbReference type="Proteomes" id="UP000283374"/>
    </source>
</evidence>
<evidence type="ECO:0000313" key="3">
    <source>
        <dbReference type="EMBL" id="RHA43146.1"/>
    </source>
</evidence>
<dbReference type="InterPro" id="IPR001173">
    <property type="entry name" value="Glyco_trans_2-like"/>
</dbReference>
<dbReference type="GO" id="GO:0016740">
    <property type="term" value="F:transferase activity"/>
    <property type="evidence" value="ECO:0007669"/>
    <property type="project" value="UniProtKB-KW"/>
</dbReference>
<organism evidence="3 4">
    <name type="scientific">Cellulomonas rhizosphaerae</name>
    <dbReference type="NCBI Taxonomy" id="2293719"/>
    <lineage>
        <taxon>Bacteria</taxon>
        <taxon>Bacillati</taxon>
        <taxon>Actinomycetota</taxon>
        <taxon>Actinomycetes</taxon>
        <taxon>Micrococcales</taxon>
        <taxon>Cellulomonadaceae</taxon>
        <taxon>Cellulomonas</taxon>
    </lineage>
</organism>
<name>A0A413RNI0_9CELL</name>
<keyword evidence="4" id="KW-1185">Reference proteome</keyword>
<sequence length="494" mass="54299">MPVHDGDRRLAHVRRLRVQHDVERRPPLDQREERLVTPPEAGRSLEVVHGTDDRFSREPDPEDVHESKEEPGCSPKPRAASEARLGPVHVDDVIAASKRSPVGKEQWLHAGGLLQGTVEHGDVRVRRGQDLLEGLQHADRPLGHGIGQLHSSRVRRGGVRRYRGRSRQRITHGRCLGARRDKEPRVSRVTVAVLTFRRNDELAALLPMLIREVDAVAGDRFQADLLVVDNDPLGGARQVVDTQTDERVAYVCEPRPGIASARNRALREGGDAEVLVFIDDDERPEPHWLASLLALWSAGGATAVTGPVESRFEQPLDPWIVAGGFFRRAHTKGLESGQRLPAAATNNLLLDMAFVREHELEFETGLGLGGGEDTLFTRRLVEAGGVIVWCSEALVIDRVPADRTSRRFVLRRKYAQANVSVGAALAVAGRFRRPLLRGRYALPALARVIRGGLGVVVGALLRRPAVHARGAAALARGLGAGSAVLGVRFEEYRR</sequence>
<dbReference type="Gene3D" id="3.90.550.10">
    <property type="entry name" value="Spore Coat Polysaccharide Biosynthesis Protein SpsA, Chain A"/>
    <property type="match status" value="1"/>
</dbReference>
<comment type="caution">
    <text evidence="3">The sequence shown here is derived from an EMBL/GenBank/DDBJ whole genome shotgun (WGS) entry which is preliminary data.</text>
</comment>
<dbReference type="EMBL" id="QWKP01000161">
    <property type="protein sequence ID" value="RHA43146.1"/>
    <property type="molecule type" value="Genomic_DNA"/>
</dbReference>
<feature type="region of interest" description="Disordered" evidence="1">
    <location>
        <begin position="1"/>
        <end position="85"/>
    </location>
</feature>
<dbReference type="CDD" id="cd00761">
    <property type="entry name" value="Glyco_tranf_GTA_type"/>
    <property type="match status" value="1"/>
</dbReference>
<gene>
    <name evidence="3" type="ORF">D1825_06330</name>
</gene>
<dbReference type="Pfam" id="PF00535">
    <property type="entry name" value="Glycos_transf_2"/>
    <property type="match status" value="1"/>
</dbReference>
<keyword evidence="3" id="KW-0808">Transferase</keyword>
<dbReference type="PANTHER" id="PTHR43685">
    <property type="entry name" value="GLYCOSYLTRANSFERASE"/>
    <property type="match status" value="1"/>
</dbReference>